<evidence type="ECO:0000256" key="6">
    <source>
        <dbReference type="ARBA" id="ARBA00023242"/>
    </source>
</evidence>
<keyword evidence="6" id="KW-0539">Nucleus</keyword>
<dbReference type="GO" id="GO:0008270">
    <property type="term" value="F:zinc ion binding"/>
    <property type="evidence" value="ECO:0007669"/>
    <property type="project" value="UniProtKB-KW"/>
</dbReference>
<reference evidence="9" key="1">
    <citation type="journal article" date="2019" name="bioRxiv">
        <title>The Genome of the Zebra Mussel, Dreissena polymorpha: A Resource for Invasive Species Research.</title>
        <authorList>
            <person name="McCartney M.A."/>
            <person name="Auch B."/>
            <person name="Kono T."/>
            <person name="Mallez S."/>
            <person name="Zhang Y."/>
            <person name="Obille A."/>
            <person name="Becker A."/>
            <person name="Abrahante J.E."/>
            <person name="Garbe J."/>
            <person name="Badalamenti J.P."/>
            <person name="Herman A."/>
            <person name="Mangelson H."/>
            <person name="Liachko I."/>
            <person name="Sullivan S."/>
            <person name="Sone E.D."/>
            <person name="Koren S."/>
            <person name="Silverstein K.A.T."/>
            <person name="Beckman K.B."/>
            <person name="Gohl D.M."/>
        </authorList>
    </citation>
    <scope>NUCLEOTIDE SEQUENCE</scope>
    <source>
        <strain evidence="9">Duluth1</strain>
        <tissue evidence="9">Whole animal</tissue>
    </source>
</reference>
<dbReference type="InterPro" id="IPR050888">
    <property type="entry name" value="ZnF_C2H2-type_TF"/>
</dbReference>
<evidence type="ECO:0000256" key="4">
    <source>
        <dbReference type="ARBA" id="ARBA00022771"/>
    </source>
</evidence>
<organism evidence="9 10">
    <name type="scientific">Dreissena polymorpha</name>
    <name type="common">Zebra mussel</name>
    <name type="synonym">Mytilus polymorpha</name>
    <dbReference type="NCBI Taxonomy" id="45954"/>
    <lineage>
        <taxon>Eukaryota</taxon>
        <taxon>Metazoa</taxon>
        <taxon>Spiralia</taxon>
        <taxon>Lophotrochozoa</taxon>
        <taxon>Mollusca</taxon>
        <taxon>Bivalvia</taxon>
        <taxon>Autobranchia</taxon>
        <taxon>Heteroconchia</taxon>
        <taxon>Euheterodonta</taxon>
        <taxon>Imparidentia</taxon>
        <taxon>Neoheterodontei</taxon>
        <taxon>Myida</taxon>
        <taxon>Dreissenoidea</taxon>
        <taxon>Dreissenidae</taxon>
        <taxon>Dreissena</taxon>
    </lineage>
</organism>
<dbReference type="PROSITE" id="PS00028">
    <property type="entry name" value="ZINC_FINGER_C2H2_1"/>
    <property type="match status" value="3"/>
</dbReference>
<dbReference type="EMBL" id="JAIWYP010000008">
    <property type="protein sequence ID" value="KAH3783792.1"/>
    <property type="molecule type" value="Genomic_DNA"/>
</dbReference>
<gene>
    <name evidence="9" type="ORF">DPMN_161742</name>
</gene>
<dbReference type="SMART" id="SM00355">
    <property type="entry name" value="ZnF_C2H2"/>
    <property type="match status" value="4"/>
</dbReference>
<feature type="domain" description="C2H2-type" evidence="8">
    <location>
        <begin position="272"/>
        <end position="297"/>
    </location>
</feature>
<evidence type="ECO:0000256" key="1">
    <source>
        <dbReference type="ARBA" id="ARBA00004123"/>
    </source>
</evidence>
<evidence type="ECO:0000256" key="7">
    <source>
        <dbReference type="PROSITE-ProRule" id="PRU00042"/>
    </source>
</evidence>
<sequence>MDGLMSDIMSVALGKSFKPEVDPHHCHGHAFIADELVARDWTPESLMELDADEMIACSSPFNDSVSASPTGSSYIRGDFYHLSPPPSILPLQYESCEKPCSKLSFSVDAILGNHQSSSAIVTVPSMDSNISSRTVPFDVNDWNMFQRYRSVHWQQTTSQLEVGTLYWCHSCHELCGNEAAAMLHQREHVAYGDRCALKHDLHIRYGYVSALQMTSHAKRLKCGLCERIVTHQFLYRHMHAHHCHKCHVCGLEMPSNVKLQEHMRVHAEVSPVSCDQCKRRFPSMRHLAFHKSCAHRT</sequence>
<evidence type="ECO:0000256" key="2">
    <source>
        <dbReference type="ARBA" id="ARBA00022723"/>
    </source>
</evidence>
<proteinExistence type="predicted"/>
<dbReference type="SUPFAM" id="SSF57667">
    <property type="entry name" value="beta-beta-alpha zinc fingers"/>
    <property type="match status" value="1"/>
</dbReference>
<dbReference type="Gene3D" id="3.30.160.60">
    <property type="entry name" value="Classic Zinc Finger"/>
    <property type="match status" value="1"/>
</dbReference>
<keyword evidence="2" id="KW-0479">Metal-binding</keyword>
<accession>A0A9D4EP11</accession>
<keyword evidence="3" id="KW-0677">Repeat</keyword>
<dbReference type="PROSITE" id="PS50157">
    <property type="entry name" value="ZINC_FINGER_C2H2_2"/>
    <property type="match status" value="2"/>
</dbReference>
<dbReference type="AlphaFoldDB" id="A0A9D4EP11"/>
<comment type="caution">
    <text evidence="9">The sequence shown here is derived from an EMBL/GenBank/DDBJ whole genome shotgun (WGS) entry which is preliminary data.</text>
</comment>
<comment type="subcellular location">
    <subcellularLocation>
        <location evidence="1">Nucleus</location>
    </subcellularLocation>
</comment>
<reference evidence="9" key="2">
    <citation type="submission" date="2020-11" db="EMBL/GenBank/DDBJ databases">
        <authorList>
            <person name="McCartney M.A."/>
            <person name="Auch B."/>
            <person name="Kono T."/>
            <person name="Mallez S."/>
            <person name="Becker A."/>
            <person name="Gohl D.M."/>
            <person name="Silverstein K.A.T."/>
            <person name="Koren S."/>
            <person name="Bechman K.B."/>
            <person name="Herman A."/>
            <person name="Abrahante J.E."/>
            <person name="Garbe J."/>
        </authorList>
    </citation>
    <scope>NUCLEOTIDE SEQUENCE</scope>
    <source>
        <strain evidence="9">Duluth1</strain>
        <tissue evidence="9">Whole animal</tissue>
    </source>
</reference>
<keyword evidence="4 7" id="KW-0863">Zinc-finger</keyword>
<evidence type="ECO:0000256" key="3">
    <source>
        <dbReference type="ARBA" id="ARBA00022737"/>
    </source>
</evidence>
<keyword evidence="5" id="KW-0862">Zinc</keyword>
<dbReference type="GO" id="GO:0005634">
    <property type="term" value="C:nucleus"/>
    <property type="evidence" value="ECO:0007669"/>
    <property type="project" value="UniProtKB-SubCell"/>
</dbReference>
<dbReference type="PANTHER" id="PTHR24406">
    <property type="entry name" value="TRANSCRIPTIONAL REPRESSOR CTCFL-RELATED"/>
    <property type="match status" value="1"/>
</dbReference>
<feature type="domain" description="C2H2-type" evidence="8">
    <location>
        <begin position="244"/>
        <end position="271"/>
    </location>
</feature>
<evidence type="ECO:0000256" key="5">
    <source>
        <dbReference type="ARBA" id="ARBA00022833"/>
    </source>
</evidence>
<dbReference type="Proteomes" id="UP000828390">
    <property type="component" value="Unassembled WGS sequence"/>
</dbReference>
<evidence type="ECO:0000259" key="8">
    <source>
        <dbReference type="PROSITE" id="PS50157"/>
    </source>
</evidence>
<dbReference type="InterPro" id="IPR036236">
    <property type="entry name" value="Znf_C2H2_sf"/>
</dbReference>
<keyword evidence="10" id="KW-1185">Reference proteome</keyword>
<name>A0A9D4EP11_DREPO</name>
<evidence type="ECO:0000313" key="9">
    <source>
        <dbReference type="EMBL" id="KAH3783792.1"/>
    </source>
</evidence>
<protein>
    <recommendedName>
        <fullName evidence="8">C2H2-type domain-containing protein</fullName>
    </recommendedName>
</protein>
<evidence type="ECO:0000313" key="10">
    <source>
        <dbReference type="Proteomes" id="UP000828390"/>
    </source>
</evidence>
<dbReference type="InterPro" id="IPR013087">
    <property type="entry name" value="Znf_C2H2_type"/>
</dbReference>